<organism evidence="9 10">
    <name type="scientific">Fodinisporobacter ferrooxydans</name>
    <dbReference type="NCBI Taxonomy" id="2901836"/>
    <lineage>
        <taxon>Bacteria</taxon>
        <taxon>Bacillati</taxon>
        <taxon>Bacillota</taxon>
        <taxon>Bacilli</taxon>
        <taxon>Bacillales</taxon>
        <taxon>Alicyclobacillaceae</taxon>
        <taxon>Fodinisporobacter</taxon>
    </lineage>
</organism>
<dbReference type="CDD" id="cd06261">
    <property type="entry name" value="TM_PBP2"/>
    <property type="match status" value="1"/>
</dbReference>
<comment type="similarity">
    <text evidence="7">Belongs to the binding-protein-dependent transport system permease family.</text>
</comment>
<evidence type="ECO:0000256" key="5">
    <source>
        <dbReference type="ARBA" id="ARBA00022989"/>
    </source>
</evidence>
<keyword evidence="2 7" id="KW-0813">Transport</keyword>
<dbReference type="EMBL" id="CP089291">
    <property type="protein sequence ID" value="UOF92711.1"/>
    <property type="molecule type" value="Genomic_DNA"/>
</dbReference>
<proteinExistence type="inferred from homology"/>
<dbReference type="RefSeq" id="WP_347439381.1">
    <property type="nucleotide sequence ID" value="NZ_CP089291.1"/>
</dbReference>
<evidence type="ECO:0000256" key="3">
    <source>
        <dbReference type="ARBA" id="ARBA00022475"/>
    </source>
</evidence>
<feature type="transmembrane region" description="Helical" evidence="7">
    <location>
        <begin position="129"/>
        <end position="149"/>
    </location>
</feature>
<dbReference type="Proteomes" id="UP000830167">
    <property type="component" value="Chromosome"/>
</dbReference>
<dbReference type="InterPro" id="IPR035906">
    <property type="entry name" value="MetI-like_sf"/>
</dbReference>
<evidence type="ECO:0000313" key="9">
    <source>
        <dbReference type="EMBL" id="UOF92711.1"/>
    </source>
</evidence>
<name>A0ABY4CQE2_9BACL</name>
<dbReference type="PROSITE" id="PS50928">
    <property type="entry name" value="ABC_TM1"/>
    <property type="match status" value="1"/>
</dbReference>
<dbReference type="Gene3D" id="1.10.3720.10">
    <property type="entry name" value="MetI-like"/>
    <property type="match status" value="1"/>
</dbReference>
<feature type="transmembrane region" description="Helical" evidence="7">
    <location>
        <begin position="32"/>
        <end position="54"/>
    </location>
</feature>
<protein>
    <submittedName>
        <fullName evidence="9">Sugar ABC transporter permease</fullName>
    </submittedName>
</protein>
<dbReference type="PANTHER" id="PTHR30193:SF37">
    <property type="entry name" value="INNER MEMBRANE ABC TRANSPORTER PERMEASE PROTEIN YCJO"/>
    <property type="match status" value="1"/>
</dbReference>
<reference evidence="9" key="1">
    <citation type="submission" date="2021-12" db="EMBL/GenBank/DDBJ databases">
        <title>Alicyclobacillaceae gen. nov., sp. nov., isolated from chalcocite enrichment system.</title>
        <authorList>
            <person name="Jiang Z."/>
        </authorList>
    </citation>
    <scope>NUCLEOTIDE SEQUENCE</scope>
    <source>
        <strain evidence="9">MYW30-H2</strain>
    </source>
</reference>
<accession>A0ABY4CQE2</accession>
<feature type="transmembrane region" description="Helical" evidence="7">
    <location>
        <begin position="283"/>
        <end position="308"/>
    </location>
</feature>
<keyword evidence="4 7" id="KW-0812">Transmembrane</keyword>
<evidence type="ECO:0000259" key="8">
    <source>
        <dbReference type="PROSITE" id="PS50928"/>
    </source>
</evidence>
<evidence type="ECO:0000256" key="1">
    <source>
        <dbReference type="ARBA" id="ARBA00004651"/>
    </source>
</evidence>
<keyword evidence="6 7" id="KW-0472">Membrane</keyword>
<gene>
    <name evidence="9" type="ORF">LSG31_11410</name>
</gene>
<dbReference type="SUPFAM" id="SSF161098">
    <property type="entry name" value="MetI-like"/>
    <property type="match status" value="1"/>
</dbReference>
<dbReference type="InterPro" id="IPR000515">
    <property type="entry name" value="MetI-like"/>
</dbReference>
<evidence type="ECO:0000256" key="6">
    <source>
        <dbReference type="ARBA" id="ARBA00023136"/>
    </source>
</evidence>
<evidence type="ECO:0000256" key="4">
    <source>
        <dbReference type="ARBA" id="ARBA00022692"/>
    </source>
</evidence>
<feature type="transmembrane region" description="Helical" evidence="7">
    <location>
        <begin position="221"/>
        <end position="242"/>
    </location>
</feature>
<feature type="domain" description="ABC transmembrane type-1" evidence="8">
    <location>
        <begin position="92"/>
        <end position="306"/>
    </location>
</feature>
<feature type="transmembrane region" description="Helical" evidence="7">
    <location>
        <begin position="179"/>
        <end position="200"/>
    </location>
</feature>
<evidence type="ECO:0000313" key="10">
    <source>
        <dbReference type="Proteomes" id="UP000830167"/>
    </source>
</evidence>
<dbReference type="Pfam" id="PF00528">
    <property type="entry name" value="BPD_transp_1"/>
    <property type="match status" value="1"/>
</dbReference>
<keyword evidence="3" id="KW-1003">Cell membrane</keyword>
<evidence type="ECO:0000256" key="7">
    <source>
        <dbReference type="RuleBase" id="RU363032"/>
    </source>
</evidence>
<comment type="subcellular location">
    <subcellularLocation>
        <location evidence="1 7">Cell membrane</location>
        <topology evidence="1 7">Multi-pass membrane protein</topology>
    </subcellularLocation>
</comment>
<keyword evidence="10" id="KW-1185">Reference proteome</keyword>
<dbReference type="InterPro" id="IPR051393">
    <property type="entry name" value="ABC_transporter_permease"/>
</dbReference>
<dbReference type="PANTHER" id="PTHR30193">
    <property type="entry name" value="ABC TRANSPORTER PERMEASE PROTEIN"/>
    <property type="match status" value="1"/>
</dbReference>
<feature type="transmembrane region" description="Helical" evidence="7">
    <location>
        <begin position="96"/>
        <end position="117"/>
    </location>
</feature>
<evidence type="ECO:0000256" key="2">
    <source>
        <dbReference type="ARBA" id="ARBA00022448"/>
    </source>
</evidence>
<sequence>MADVAAVSDKGVHQDTVLNTKRKRKKSIQSPFWLNLMYLPVLLLFCVFIFYPFLKGIRLSFTNWDGYSPTFDWVGISNYIRMLHDPNIGIVVKNTLIYGVGSTLFQNIVGLLYALLLNKSIRGRGIVRTIVYLPVIVSPLIMGYIWYFFFQYNSGALNDVIGLFGHAKINLLANPQLNVWIITFVNTYQYLGIAMVIYLAGLQSIPKDYYEAAELDGATPLAKFFHVTWPLLMPSVTINVVLNLIGGLKLFDVITALTNGGPGYASQSLSTMMYKLYFAEQDAGYAATLGNLMFVMITVISVTALMYLRRKEVEQ</sequence>
<keyword evidence="5 7" id="KW-1133">Transmembrane helix</keyword>